<dbReference type="Gene3D" id="2.60.40.10">
    <property type="entry name" value="Immunoglobulins"/>
    <property type="match status" value="2"/>
</dbReference>
<dbReference type="SMART" id="SM00409">
    <property type="entry name" value="IG"/>
    <property type="match status" value="2"/>
</dbReference>
<comment type="caution">
    <text evidence="8">The sequence shown here is derived from an EMBL/GenBank/DDBJ whole genome shotgun (WGS) entry which is preliminary data.</text>
</comment>
<evidence type="ECO:0000256" key="1">
    <source>
        <dbReference type="ARBA" id="ARBA00004370"/>
    </source>
</evidence>
<gene>
    <name evidence="8" type="ORF">chiPu_0010274</name>
</gene>
<keyword evidence="3" id="KW-1133">Transmembrane helix</keyword>
<dbReference type="InterPro" id="IPR003599">
    <property type="entry name" value="Ig_sub"/>
</dbReference>
<reference evidence="8 9" key="1">
    <citation type="journal article" date="2018" name="Nat. Ecol. Evol.">
        <title>Shark genomes provide insights into elasmobranch evolution and the origin of vertebrates.</title>
        <authorList>
            <person name="Hara Y"/>
            <person name="Yamaguchi K"/>
            <person name="Onimaru K"/>
            <person name="Kadota M"/>
            <person name="Koyanagi M"/>
            <person name="Keeley SD"/>
            <person name="Tatsumi K"/>
            <person name="Tanaka K"/>
            <person name="Motone F"/>
            <person name="Kageyama Y"/>
            <person name="Nozu R"/>
            <person name="Adachi N"/>
            <person name="Nishimura O"/>
            <person name="Nakagawa R"/>
            <person name="Tanegashima C"/>
            <person name="Kiyatake I"/>
            <person name="Matsumoto R"/>
            <person name="Murakumo K"/>
            <person name="Nishida K"/>
            <person name="Terakita A"/>
            <person name="Kuratani S"/>
            <person name="Sato K"/>
            <person name="Hyodo S Kuraku.S."/>
        </authorList>
    </citation>
    <scope>NUCLEOTIDE SEQUENCE [LARGE SCALE GENOMIC DNA]</scope>
</reference>
<keyword evidence="4" id="KW-0472">Membrane</keyword>
<dbReference type="InterPro" id="IPR013783">
    <property type="entry name" value="Ig-like_fold"/>
</dbReference>
<dbReference type="Proteomes" id="UP000287033">
    <property type="component" value="Unassembled WGS sequence"/>
</dbReference>
<dbReference type="InterPro" id="IPR051117">
    <property type="entry name" value="TRG_var/const_region"/>
</dbReference>
<proteinExistence type="predicted"/>
<dbReference type="SUPFAM" id="SSF48726">
    <property type="entry name" value="Immunoglobulin"/>
    <property type="match status" value="2"/>
</dbReference>
<dbReference type="Pfam" id="PF07686">
    <property type="entry name" value="V-set"/>
    <property type="match status" value="1"/>
</dbReference>
<dbReference type="EMBL" id="BEZZ01000389">
    <property type="protein sequence ID" value="GCC31813.1"/>
    <property type="molecule type" value="Genomic_DNA"/>
</dbReference>
<evidence type="ECO:0000313" key="8">
    <source>
        <dbReference type="EMBL" id="GCC31813.1"/>
    </source>
</evidence>
<dbReference type="STRING" id="137246.A0A401SN40"/>
<dbReference type="OMA" id="CKTHDNS"/>
<dbReference type="PANTHER" id="PTHR19256:SF65">
    <property type="entry name" value="T CELL RECEPTOR GAMMA CONSTANT 1-RELATED"/>
    <property type="match status" value="1"/>
</dbReference>
<sequence length="249" mass="26895">MGICCYSLSQIQSLKAGSSLTEMMRILCFLCSLAVWLGYGQCQTLTQPPHLTVKPGNTATLECNIGTVDNNYVYWYKQTLGSAPQWILYYYHSLSAPTYGSGFSSDRFTSTANSGHNIYQLIIQNVEVNDAAVYYWTKLFVAAQQLPDPSVKLLGPSDEEMSRKGAGTLVCLVSKLSTGFAAVSWTVDGSPTSSEVQTSVVSRDPDNSFSLSSYLTVPGHDWSSGKVYSCTVQQGAASETTATVSQSGC</sequence>
<dbReference type="CDD" id="cd00099">
    <property type="entry name" value="IgV"/>
    <property type="match status" value="1"/>
</dbReference>
<dbReference type="SMART" id="SM00406">
    <property type="entry name" value="IGv"/>
    <property type="match status" value="1"/>
</dbReference>
<protein>
    <recommendedName>
        <fullName evidence="7">Ig-like domain-containing protein</fullName>
    </recommendedName>
</protein>
<dbReference type="PANTHER" id="PTHR19256">
    <property type="entry name" value="T-CELL RECEPTOR GAMMA CHAIN"/>
    <property type="match status" value="1"/>
</dbReference>
<dbReference type="InterPro" id="IPR003597">
    <property type="entry name" value="Ig_C1-set"/>
</dbReference>
<keyword evidence="2" id="KW-0812">Transmembrane</keyword>
<evidence type="ECO:0000256" key="2">
    <source>
        <dbReference type="ARBA" id="ARBA00022692"/>
    </source>
</evidence>
<evidence type="ECO:0000256" key="3">
    <source>
        <dbReference type="ARBA" id="ARBA00022989"/>
    </source>
</evidence>
<keyword evidence="6" id="KW-0393">Immunoglobulin domain</keyword>
<dbReference type="PROSITE" id="PS50835">
    <property type="entry name" value="IG_LIKE"/>
    <property type="match status" value="1"/>
</dbReference>
<dbReference type="InterPro" id="IPR007110">
    <property type="entry name" value="Ig-like_dom"/>
</dbReference>
<organism evidence="8 9">
    <name type="scientific">Chiloscyllium punctatum</name>
    <name type="common">Brownbanded bambooshark</name>
    <name type="synonym">Hemiscyllium punctatum</name>
    <dbReference type="NCBI Taxonomy" id="137246"/>
    <lineage>
        <taxon>Eukaryota</taxon>
        <taxon>Metazoa</taxon>
        <taxon>Chordata</taxon>
        <taxon>Craniata</taxon>
        <taxon>Vertebrata</taxon>
        <taxon>Chondrichthyes</taxon>
        <taxon>Elasmobranchii</taxon>
        <taxon>Galeomorphii</taxon>
        <taxon>Galeoidea</taxon>
        <taxon>Orectolobiformes</taxon>
        <taxon>Hemiscylliidae</taxon>
        <taxon>Chiloscyllium</taxon>
    </lineage>
</organism>
<dbReference type="OrthoDB" id="8908372at2759"/>
<dbReference type="AlphaFoldDB" id="A0A401SN40"/>
<name>A0A401SN40_CHIPU</name>
<evidence type="ECO:0000256" key="5">
    <source>
        <dbReference type="ARBA" id="ARBA00023170"/>
    </source>
</evidence>
<evidence type="ECO:0000256" key="4">
    <source>
        <dbReference type="ARBA" id="ARBA00023136"/>
    </source>
</evidence>
<dbReference type="Pfam" id="PF07654">
    <property type="entry name" value="C1-set"/>
    <property type="match status" value="1"/>
</dbReference>
<dbReference type="InterPro" id="IPR013106">
    <property type="entry name" value="Ig_V-set"/>
</dbReference>
<keyword evidence="5" id="KW-0675">Receptor</keyword>
<accession>A0A401SN40</accession>
<evidence type="ECO:0000259" key="7">
    <source>
        <dbReference type="PROSITE" id="PS50835"/>
    </source>
</evidence>
<feature type="domain" description="Ig-like" evidence="7">
    <location>
        <begin position="149"/>
        <end position="245"/>
    </location>
</feature>
<comment type="subcellular location">
    <subcellularLocation>
        <location evidence="1">Membrane</location>
    </subcellularLocation>
</comment>
<dbReference type="SMART" id="SM00407">
    <property type="entry name" value="IGc1"/>
    <property type="match status" value="1"/>
</dbReference>
<keyword evidence="9" id="KW-1185">Reference proteome</keyword>
<dbReference type="GO" id="GO:0016020">
    <property type="term" value="C:membrane"/>
    <property type="evidence" value="ECO:0007669"/>
    <property type="project" value="UniProtKB-SubCell"/>
</dbReference>
<evidence type="ECO:0000313" key="9">
    <source>
        <dbReference type="Proteomes" id="UP000287033"/>
    </source>
</evidence>
<dbReference type="FunFam" id="2.60.40.10:FF:000463">
    <property type="entry name" value="Immunoglobulin heavy constant gamma 1"/>
    <property type="match status" value="1"/>
</dbReference>
<dbReference type="InterPro" id="IPR036179">
    <property type="entry name" value="Ig-like_dom_sf"/>
</dbReference>
<evidence type="ECO:0000256" key="6">
    <source>
        <dbReference type="ARBA" id="ARBA00023319"/>
    </source>
</evidence>